<reference evidence="1 2" key="1">
    <citation type="submission" date="2009-11" db="EMBL/GenBank/DDBJ databases">
        <title>Annotation of Allomyces macrogynus ATCC 38327.</title>
        <authorList>
            <consortium name="The Broad Institute Genome Sequencing Platform"/>
            <person name="Russ C."/>
            <person name="Cuomo C."/>
            <person name="Burger G."/>
            <person name="Gray M.W."/>
            <person name="Holland P.W.H."/>
            <person name="King N."/>
            <person name="Lang F.B.F."/>
            <person name="Roger A.J."/>
            <person name="Ruiz-Trillo I."/>
            <person name="Young S.K."/>
            <person name="Zeng Q."/>
            <person name="Gargeya S."/>
            <person name="Fitzgerald M."/>
            <person name="Haas B."/>
            <person name="Abouelleil A."/>
            <person name="Alvarado L."/>
            <person name="Arachchi H.M."/>
            <person name="Berlin A."/>
            <person name="Chapman S.B."/>
            <person name="Gearin G."/>
            <person name="Goldberg J."/>
            <person name="Griggs A."/>
            <person name="Gujja S."/>
            <person name="Hansen M."/>
            <person name="Heiman D."/>
            <person name="Howarth C."/>
            <person name="Larimer J."/>
            <person name="Lui A."/>
            <person name="MacDonald P.J.P."/>
            <person name="McCowen C."/>
            <person name="Montmayeur A."/>
            <person name="Murphy C."/>
            <person name="Neiman D."/>
            <person name="Pearson M."/>
            <person name="Priest M."/>
            <person name="Roberts A."/>
            <person name="Saif S."/>
            <person name="Shea T."/>
            <person name="Sisk P."/>
            <person name="Stolte C."/>
            <person name="Sykes S."/>
            <person name="Wortman J."/>
            <person name="Nusbaum C."/>
            <person name="Birren B."/>
        </authorList>
    </citation>
    <scope>NUCLEOTIDE SEQUENCE [LARGE SCALE GENOMIC DNA]</scope>
    <source>
        <strain evidence="1 2">ATCC 38327</strain>
    </source>
</reference>
<dbReference type="PANTHER" id="PTHR18901:SF38">
    <property type="entry name" value="PSEUDOURIDINE-5'-PHOSPHATASE"/>
    <property type="match status" value="1"/>
</dbReference>
<dbReference type="SFLD" id="SFLDS00003">
    <property type="entry name" value="Haloacid_Dehalogenase"/>
    <property type="match status" value="1"/>
</dbReference>
<dbReference type="eggNOG" id="KOG2914">
    <property type="taxonomic scope" value="Eukaryota"/>
</dbReference>
<dbReference type="OMA" id="FHHMVMG"/>
<proteinExistence type="predicted"/>
<dbReference type="InterPro" id="IPR023198">
    <property type="entry name" value="PGP-like_dom2"/>
</dbReference>
<dbReference type="VEuPathDB" id="FungiDB:AMAG_19833"/>
<gene>
    <name evidence="1" type="ORF">AMAG_19833</name>
</gene>
<name>A0A0L0T0B7_ALLM3</name>
<dbReference type="SUPFAM" id="SSF56784">
    <property type="entry name" value="HAD-like"/>
    <property type="match status" value="1"/>
</dbReference>
<dbReference type="InterPro" id="IPR041492">
    <property type="entry name" value="HAD_2"/>
</dbReference>
<reference evidence="2" key="2">
    <citation type="submission" date="2009-11" db="EMBL/GenBank/DDBJ databases">
        <title>The Genome Sequence of Allomyces macrogynus strain ATCC 38327.</title>
        <authorList>
            <consortium name="The Broad Institute Genome Sequencing Platform"/>
            <person name="Russ C."/>
            <person name="Cuomo C."/>
            <person name="Shea T."/>
            <person name="Young S.K."/>
            <person name="Zeng Q."/>
            <person name="Koehrsen M."/>
            <person name="Haas B."/>
            <person name="Borodovsky M."/>
            <person name="Guigo R."/>
            <person name="Alvarado L."/>
            <person name="Berlin A."/>
            <person name="Borenstein D."/>
            <person name="Chen Z."/>
            <person name="Engels R."/>
            <person name="Freedman E."/>
            <person name="Gellesch M."/>
            <person name="Goldberg J."/>
            <person name="Griggs A."/>
            <person name="Gujja S."/>
            <person name="Heiman D."/>
            <person name="Hepburn T."/>
            <person name="Howarth C."/>
            <person name="Jen D."/>
            <person name="Larson L."/>
            <person name="Lewis B."/>
            <person name="Mehta T."/>
            <person name="Park D."/>
            <person name="Pearson M."/>
            <person name="Roberts A."/>
            <person name="Saif S."/>
            <person name="Shenoy N."/>
            <person name="Sisk P."/>
            <person name="Stolte C."/>
            <person name="Sykes S."/>
            <person name="Walk T."/>
            <person name="White J."/>
            <person name="Yandava C."/>
            <person name="Burger G."/>
            <person name="Gray M.W."/>
            <person name="Holland P.W.H."/>
            <person name="King N."/>
            <person name="Lang F.B.F."/>
            <person name="Roger A.J."/>
            <person name="Ruiz-Trillo I."/>
            <person name="Lander E."/>
            <person name="Nusbaum C."/>
        </authorList>
    </citation>
    <scope>NUCLEOTIDE SEQUENCE [LARGE SCALE GENOMIC DNA]</scope>
    <source>
        <strain evidence="2">ATCC 38327</strain>
    </source>
</reference>
<dbReference type="NCBIfam" id="TIGR01509">
    <property type="entry name" value="HAD-SF-IA-v3"/>
    <property type="match status" value="1"/>
</dbReference>
<dbReference type="STRING" id="578462.A0A0L0T0B7"/>
<protein>
    <submittedName>
        <fullName evidence="1">HAD hydrolase, family IA</fullName>
    </submittedName>
</protein>
<organism evidence="1 2">
    <name type="scientific">Allomyces macrogynus (strain ATCC 38327)</name>
    <name type="common">Allomyces javanicus var. macrogynus</name>
    <dbReference type="NCBI Taxonomy" id="578462"/>
    <lineage>
        <taxon>Eukaryota</taxon>
        <taxon>Fungi</taxon>
        <taxon>Fungi incertae sedis</taxon>
        <taxon>Blastocladiomycota</taxon>
        <taxon>Blastocladiomycetes</taxon>
        <taxon>Blastocladiales</taxon>
        <taxon>Blastocladiaceae</taxon>
        <taxon>Allomyces</taxon>
    </lineage>
</organism>
<evidence type="ECO:0000313" key="1">
    <source>
        <dbReference type="EMBL" id="KNE68019.1"/>
    </source>
</evidence>
<dbReference type="InterPro" id="IPR023214">
    <property type="entry name" value="HAD_sf"/>
</dbReference>
<dbReference type="InterPro" id="IPR006439">
    <property type="entry name" value="HAD-SF_hydro_IA"/>
</dbReference>
<dbReference type="SFLD" id="SFLDG01129">
    <property type="entry name" value="C1.5:_HAD__Beta-PGM__Phosphata"/>
    <property type="match status" value="1"/>
</dbReference>
<sequence length="251" mass="27490">MTVIKAPTQEQRIQAQCCLFDMDGLLLNTEDIYTEASVMILARYGLGDSYHWGIKTKLMGLREDDAAVLFVEETGLPLSPAEYLVERKKLHAELFPTCKPLPGVMRLVQHLRAQKFPIAVATSSHADAFAVKSRNNGALFTLFDSHITTGDDKLISKGKPAPDLFLVAHKRLGFAPETASAAVVFEDAVSGVQAGLNAGMNVVWVRDPRLPREEELEKKCFAVVESMAEFDPQWIGVAGFAKDGEVDGVKA</sequence>
<dbReference type="OrthoDB" id="40579at2759"/>
<dbReference type="PANTHER" id="PTHR18901">
    <property type="entry name" value="2-DEOXYGLUCOSE-6-PHOSPHATE PHOSPHATASE 2"/>
    <property type="match status" value="1"/>
</dbReference>
<dbReference type="EMBL" id="GG745355">
    <property type="protein sequence ID" value="KNE68019.1"/>
    <property type="molecule type" value="Genomic_DNA"/>
</dbReference>
<evidence type="ECO:0000313" key="2">
    <source>
        <dbReference type="Proteomes" id="UP000054350"/>
    </source>
</evidence>
<dbReference type="InterPro" id="IPR036412">
    <property type="entry name" value="HAD-like_sf"/>
</dbReference>
<dbReference type="Proteomes" id="UP000054350">
    <property type="component" value="Unassembled WGS sequence"/>
</dbReference>
<dbReference type="GO" id="GO:0016791">
    <property type="term" value="F:phosphatase activity"/>
    <property type="evidence" value="ECO:0007669"/>
    <property type="project" value="UniProtKB-ARBA"/>
</dbReference>
<accession>A0A0L0T0B7</accession>
<dbReference type="FunFam" id="1.10.150.240:FF:000001">
    <property type="entry name" value="Haloacid dehalogenase-like hydrolase domain"/>
    <property type="match status" value="1"/>
</dbReference>
<dbReference type="Pfam" id="PF13419">
    <property type="entry name" value="HAD_2"/>
    <property type="match status" value="1"/>
</dbReference>
<dbReference type="AlphaFoldDB" id="A0A0L0T0B7"/>
<keyword evidence="1" id="KW-0378">Hydrolase</keyword>
<dbReference type="Gene3D" id="1.10.150.240">
    <property type="entry name" value="Putative phosphatase, domain 2"/>
    <property type="match status" value="1"/>
</dbReference>
<dbReference type="Gene3D" id="3.40.50.1000">
    <property type="entry name" value="HAD superfamily/HAD-like"/>
    <property type="match status" value="1"/>
</dbReference>
<keyword evidence="2" id="KW-1185">Reference proteome</keyword>